<dbReference type="Pfam" id="PF00561">
    <property type="entry name" value="Abhydrolase_1"/>
    <property type="match status" value="1"/>
</dbReference>
<dbReference type="PRINTS" id="PR00111">
    <property type="entry name" value="ABHYDROLASE"/>
</dbReference>
<dbReference type="PANTHER" id="PTHR46331">
    <property type="entry name" value="VALACYCLOVIR HYDROLASE"/>
    <property type="match status" value="1"/>
</dbReference>
<dbReference type="Proteomes" id="UP001560573">
    <property type="component" value="Unassembled WGS sequence"/>
</dbReference>
<comment type="caution">
    <text evidence="3">The sequence shown here is derived from an EMBL/GenBank/DDBJ whole genome shotgun (WGS) entry which is preliminary data.</text>
</comment>
<evidence type="ECO:0000313" key="3">
    <source>
        <dbReference type="EMBL" id="MEX6689612.1"/>
    </source>
</evidence>
<feature type="domain" description="AB hydrolase-1" evidence="2">
    <location>
        <begin position="46"/>
        <end position="156"/>
    </location>
</feature>
<evidence type="ECO:0000256" key="1">
    <source>
        <dbReference type="SAM" id="SignalP"/>
    </source>
</evidence>
<gene>
    <name evidence="3" type="ORF">QTN47_19060</name>
</gene>
<dbReference type="SUPFAM" id="SSF53474">
    <property type="entry name" value="alpha/beta-Hydrolases"/>
    <property type="match status" value="1"/>
</dbReference>
<keyword evidence="1" id="KW-0732">Signal</keyword>
<name>A0ABV3ZI99_9BACT</name>
<organism evidence="3 4">
    <name type="scientific">Danxiaibacter flavus</name>
    <dbReference type="NCBI Taxonomy" id="3049108"/>
    <lineage>
        <taxon>Bacteria</taxon>
        <taxon>Pseudomonadati</taxon>
        <taxon>Bacteroidota</taxon>
        <taxon>Chitinophagia</taxon>
        <taxon>Chitinophagales</taxon>
        <taxon>Chitinophagaceae</taxon>
        <taxon>Danxiaibacter</taxon>
    </lineage>
</organism>
<dbReference type="PANTHER" id="PTHR46331:SF2">
    <property type="entry name" value="VALACYCLOVIR HYDROLASE"/>
    <property type="match status" value="1"/>
</dbReference>
<accession>A0ABV3ZI99</accession>
<dbReference type="RefSeq" id="WP_369331019.1">
    <property type="nucleotide sequence ID" value="NZ_JAULBC010000006.1"/>
</dbReference>
<reference evidence="3 4" key="1">
    <citation type="submission" date="2023-07" db="EMBL/GenBank/DDBJ databases">
        <authorList>
            <person name="Lian W.-H."/>
        </authorList>
    </citation>
    <scope>NUCLEOTIDE SEQUENCE [LARGE SCALE GENOMIC DNA]</scope>
    <source>
        <strain evidence="3 4">SYSU DXS3180</strain>
    </source>
</reference>
<keyword evidence="3" id="KW-0378">Hydrolase</keyword>
<protein>
    <submittedName>
        <fullName evidence="3">Alpha/beta hydrolase</fullName>
    </submittedName>
</protein>
<feature type="chain" id="PRO_5046043645" evidence="1">
    <location>
        <begin position="22"/>
        <end position="282"/>
    </location>
</feature>
<dbReference type="InterPro" id="IPR000073">
    <property type="entry name" value="AB_hydrolase_1"/>
</dbReference>
<dbReference type="EMBL" id="JAULBC010000006">
    <property type="protein sequence ID" value="MEX6689612.1"/>
    <property type="molecule type" value="Genomic_DNA"/>
</dbReference>
<dbReference type="Gene3D" id="3.40.50.1820">
    <property type="entry name" value="alpha/beta hydrolase"/>
    <property type="match status" value="1"/>
</dbReference>
<dbReference type="GO" id="GO:0016787">
    <property type="term" value="F:hydrolase activity"/>
    <property type="evidence" value="ECO:0007669"/>
    <property type="project" value="UniProtKB-KW"/>
</dbReference>
<evidence type="ECO:0000259" key="2">
    <source>
        <dbReference type="Pfam" id="PF00561"/>
    </source>
</evidence>
<evidence type="ECO:0000313" key="4">
    <source>
        <dbReference type="Proteomes" id="UP001560573"/>
    </source>
</evidence>
<feature type="signal peptide" evidence="1">
    <location>
        <begin position="1"/>
        <end position="21"/>
    </location>
</feature>
<dbReference type="InterPro" id="IPR029058">
    <property type="entry name" value="AB_hydrolase_fold"/>
</dbReference>
<proteinExistence type="predicted"/>
<sequence length="282" mass="30772">MKRGSFLTLLVIIISLTQMNAQEKATGHYAAVNGLQMYYEIHGNGYPLVLLHGGGSTIETTYGHVLPELAKTHKIIAVELQAHGHTKDIDRPLSFEQDADDVAALLKQLQISKADIMGFSNGGTTSLQIAIRHPELVNKLVLMSACSKREGMLPGFFDGFDNVKLSAMPKPLQDAYLKSNPDPKGLQAMFERDVARMANFKDIDNSLIHAIQSPALVLNGYRDVVRPEHALELARLLPNAQAAILPGGHGDYIGEICAPNPNSKIPLLVVEMINEFLSGSDR</sequence>
<keyword evidence="4" id="KW-1185">Reference proteome</keyword>